<name>A0A7X0J5F2_9SPHI</name>
<reference evidence="1 2" key="1">
    <citation type="submission" date="2020-08" db="EMBL/GenBank/DDBJ databases">
        <title>Genomic Encyclopedia of Type Strains, Phase IV (KMG-V): Genome sequencing to study the core and pangenomes of soil and plant-associated prokaryotes.</title>
        <authorList>
            <person name="Whitman W."/>
        </authorList>
    </citation>
    <scope>NUCLEOTIDE SEQUENCE [LARGE SCALE GENOMIC DNA]</scope>
    <source>
        <strain evidence="1 2">M2T3</strain>
    </source>
</reference>
<comment type="caution">
    <text evidence="1">The sequence shown here is derived from an EMBL/GenBank/DDBJ whole genome shotgun (WGS) entry which is preliminary data.</text>
</comment>
<accession>A0A7X0J5F2</accession>
<organism evidence="1 2">
    <name type="scientific">Pedobacter cryoconitis</name>
    <dbReference type="NCBI Taxonomy" id="188932"/>
    <lineage>
        <taxon>Bacteria</taxon>
        <taxon>Pseudomonadati</taxon>
        <taxon>Bacteroidota</taxon>
        <taxon>Sphingobacteriia</taxon>
        <taxon>Sphingobacteriales</taxon>
        <taxon>Sphingobacteriaceae</taxon>
        <taxon>Pedobacter</taxon>
    </lineage>
</organism>
<evidence type="ECO:0000313" key="1">
    <source>
        <dbReference type="EMBL" id="MBB6501415.1"/>
    </source>
</evidence>
<dbReference type="AlphaFoldDB" id="A0A7X0J5F2"/>
<dbReference type="RefSeq" id="WP_184627129.1">
    <property type="nucleotide sequence ID" value="NZ_JACHCC010000009.1"/>
</dbReference>
<evidence type="ECO:0000313" key="2">
    <source>
        <dbReference type="Proteomes" id="UP000521017"/>
    </source>
</evidence>
<evidence type="ECO:0008006" key="3">
    <source>
        <dbReference type="Google" id="ProtNLM"/>
    </source>
</evidence>
<gene>
    <name evidence="1" type="ORF">HDF25_003582</name>
</gene>
<sequence length="71" mass="7690">MKKLELHNLGVQEMNTTEMLNTEGGNLITDLFGILNGVVDNVNNLLGNTITFLNKILGPLVNIGIGPIPKF</sequence>
<protein>
    <recommendedName>
        <fullName evidence="3">Bacteriocin-like protein</fullName>
    </recommendedName>
</protein>
<dbReference type="Proteomes" id="UP000521017">
    <property type="component" value="Unassembled WGS sequence"/>
</dbReference>
<dbReference type="EMBL" id="JACHCC010000009">
    <property type="protein sequence ID" value="MBB6501415.1"/>
    <property type="molecule type" value="Genomic_DNA"/>
</dbReference>
<proteinExistence type="predicted"/>